<dbReference type="AlphaFoldDB" id="A0A0F9ZMN8"/>
<comment type="caution">
    <text evidence="2">The sequence shown here is derived from an EMBL/GenBank/DDBJ whole genome shotgun (WGS) entry which is preliminary data.</text>
</comment>
<evidence type="ECO:0000313" key="3">
    <source>
        <dbReference type="Proteomes" id="UP000034778"/>
    </source>
</evidence>
<proteinExistence type="predicted"/>
<evidence type="ECO:0000256" key="1">
    <source>
        <dbReference type="SAM" id="Phobius"/>
    </source>
</evidence>
<evidence type="ECO:0000313" key="2">
    <source>
        <dbReference type="EMBL" id="KKP45498.1"/>
    </source>
</evidence>
<dbReference type="SUPFAM" id="SSF53335">
    <property type="entry name" value="S-adenosyl-L-methionine-dependent methyltransferases"/>
    <property type="match status" value="1"/>
</dbReference>
<dbReference type="GO" id="GO:0008168">
    <property type="term" value="F:methyltransferase activity"/>
    <property type="evidence" value="ECO:0007669"/>
    <property type="project" value="UniProtKB-KW"/>
</dbReference>
<sequence length="227" mass="26498">MNKTNYKKYHRDDTYLENESLFRNIFQKRYTLISKYIESPSKVLDIGCSNGVFLDLYMESETWGVEPSQNAHKINKKHKVINSTFEIAKLPLNYFDLVIMNHTLEHLKRPSDVLTKIKSLLKKDGIVFIDVPNVGSLSSKILGNKWPYLLPEEHLWQFDKKSITKLTKDAGFEVLHWESRSGIFEYTNPFLELKRKRFLIDILTIPYALIATIFNMGDSMSIVAMKQ</sequence>
<accession>A0A0F9ZMN8</accession>
<keyword evidence="1" id="KW-0812">Transmembrane</keyword>
<keyword evidence="2" id="KW-0808">Transferase</keyword>
<feature type="transmembrane region" description="Helical" evidence="1">
    <location>
        <begin position="198"/>
        <end position="217"/>
    </location>
</feature>
<dbReference type="PANTHER" id="PTHR43861">
    <property type="entry name" value="TRANS-ACONITATE 2-METHYLTRANSFERASE-RELATED"/>
    <property type="match status" value="1"/>
</dbReference>
<dbReference type="Proteomes" id="UP000034778">
    <property type="component" value="Unassembled WGS sequence"/>
</dbReference>
<dbReference type="Pfam" id="PF13489">
    <property type="entry name" value="Methyltransf_23"/>
    <property type="match status" value="1"/>
</dbReference>
<reference evidence="2 3" key="1">
    <citation type="journal article" date="2015" name="Nature">
        <title>rRNA introns, odd ribosomes, and small enigmatic genomes across a large radiation of phyla.</title>
        <authorList>
            <person name="Brown C.T."/>
            <person name="Hug L.A."/>
            <person name="Thomas B.C."/>
            <person name="Sharon I."/>
            <person name="Castelle C.J."/>
            <person name="Singh A."/>
            <person name="Wilkins M.J."/>
            <person name="Williams K.H."/>
            <person name="Banfield J.F."/>
        </authorList>
    </citation>
    <scope>NUCLEOTIDE SEQUENCE [LARGE SCALE GENOMIC DNA]</scope>
</reference>
<keyword evidence="1" id="KW-0472">Membrane</keyword>
<keyword evidence="1" id="KW-1133">Transmembrane helix</keyword>
<dbReference type="CDD" id="cd02440">
    <property type="entry name" value="AdoMet_MTases"/>
    <property type="match status" value="1"/>
</dbReference>
<dbReference type="STRING" id="1618566.UR35_C0001G0095"/>
<dbReference type="InterPro" id="IPR029063">
    <property type="entry name" value="SAM-dependent_MTases_sf"/>
</dbReference>
<dbReference type="Gene3D" id="3.40.50.150">
    <property type="entry name" value="Vaccinia Virus protein VP39"/>
    <property type="match status" value="1"/>
</dbReference>
<keyword evidence="2" id="KW-0489">Methyltransferase</keyword>
<gene>
    <name evidence="2" type="ORF">UR35_C0001G0095</name>
</gene>
<organism evidence="2 3">
    <name type="scientific">Candidatus Woesebacteria bacterium GW2011_GWB1_33_22</name>
    <dbReference type="NCBI Taxonomy" id="1618566"/>
    <lineage>
        <taxon>Bacteria</taxon>
        <taxon>Candidatus Woeseibacteriota</taxon>
    </lineage>
</organism>
<name>A0A0F9ZMN8_9BACT</name>
<keyword evidence="2" id="KW-0830">Ubiquinone</keyword>
<dbReference type="EMBL" id="LBOW01000001">
    <property type="protein sequence ID" value="KKP45498.1"/>
    <property type="molecule type" value="Genomic_DNA"/>
</dbReference>
<protein>
    <submittedName>
        <fullName evidence="2">Methylase involved in ubiquinone/menaquinone biosynthesis</fullName>
    </submittedName>
</protein>
<dbReference type="GO" id="GO:0032259">
    <property type="term" value="P:methylation"/>
    <property type="evidence" value="ECO:0007669"/>
    <property type="project" value="UniProtKB-KW"/>
</dbReference>
<dbReference type="PANTHER" id="PTHR43861:SF6">
    <property type="entry name" value="METHYLTRANSFERASE TYPE 11"/>
    <property type="match status" value="1"/>
</dbReference>